<keyword evidence="4" id="KW-1185">Reference proteome</keyword>
<dbReference type="InParanoid" id="A0A6I8NAB3"/>
<dbReference type="Proteomes" id="UP000002279">
    <property type="component" value="Chromosome 3"/>
</dbReference>
<feature type="compositionally biased region" description="Polar residues" evidence="1">
    <location>
        <begin position="293"/>
        <end position="302"/>
    </location>
</feature>
<feature type="compositionally biased region" description="Basic residues" evidence="1">
    <location>
        <begin position="260"/>
        <end position="273"/>
    </location>
</feature>
<dbReference type="Bgee" id="ENSOANG00000004563">
    <property type="expression patterns" value="Expressed in brain and 8 other cell types or tissues"/>
</dbReference>
<evidence type="ECO:0000256" key="1">
    <source>
        <dbReference type="SAM" id="MobiDB-lite"/>
    </source>
</evidence>
<dbReference type="PANTHER" id="PTHR31854:SF2">
    <property type="entry name" value="TUBULIN POLYGLUTAMYLASE COMPLEX SUBUNIT 2"/>
    <property type="match status" value="1"/>
</dbReference>
<dbReference type="InterPro" id="IPR039231">
    <property type="entry name" value="TPGS2"/>
</dbReference>
<dbReference type="Gene3D" id="3.40.1580.10">
    <property type="entry name" value="SMI1/KNR4-like"/>
    <property type="match status" value="1"/>
</dbReference>
<feature type="region of interest" description="Disordered" evidence="1">
    <location>
        <begin position="119"/>
        <end position="145"/>
    </location>
</feature>
<feature type="region of interest" description="Disordered" evidence="1">
    <location>
        <begin position="259"/>
        <end position="302"/>
    </location>
</feature>
<organism evidence="3 4">
    <name type="scientific">Ornithorhynchus anatinus</name>
    <name type="common">Duckbill platypus</name>
    <dbReference type="NCBI Taxonomy" id="9258"/>
    <lineage>
        <taxon>Eukaryota</taxon>
        <taxon>Metazoa</taxon>
        <taxon>Chordata</taxon>
        <taxon>Craniata</taxon>
        <taxon>Vertebrata</taxon>
        <taxon>Euteleostomi</taxon>
        <taxon>Mammalia</taxon>
        <taxon>Monotremata</taxon>
        <taxon>Ornithorhynchidae</taxon>
        <taxon>Ornithorhynchus</taxon>
    </lineage>
</organism>
<feature type="domain" description="Knr4/Smi1-like" evidence="2">
    <location>
        <begin position="51"/>
        <end position="195"/>
    </location>
</feature>
<reference evidence="3 4" key="1">
    <citation type="journal article" date="2008" name="Nature">
        <title>Genome analysis of the platypus reveals unique signatures of evolution.</title>
        <authorList>
            <person name="Warren W.C."/>
            <person name="Hillier L.W."/>
            <person name="Marshall Graves J.A."/>
            <person name="Birney E."/>
            <person name="Ponting C.P."/>
            <person name="Grutzner F."/>
            <person name="Belov K."/>
            <person name="Miller W."/>
            <person name="Clarke L."/>
            <person name="Chinwalla A.T."/>
            <person name="Yang S.P."/>
            <person name="Heger A."/>
            <person name="Locke D.P."/>
            <person name="Miethke P."/>
            <person name="Waters P.D."/>
            <person name="Veyrunes F."/>
            <person name="Fulton L."/>
            <person name="Fulton B."/>
            <person name="Graves T."/>
            <person name="Wallis J."/>
            <person name="Puente X.S."/>
            <person name="Lopez-Otin C."/>
            <person name="Ordonez G.R."/>
            <person name="Eichler E.E."/>
            <person name="Chen L."/>
            <person name="Cheng Z."/>
            <person name="Deakin J.E."/>
            <person name="Alsop A."/>
            <person name="Thompson K."/>
            <person name="Kirby P."/>
            <person name="Papenfuss A.T."/>
            <person name="Wakefield M.J."/>
            <person name="Olender T."/>
            <person name="Lancet D."/>
            <person name="Huttley G.A."/>
            <person name="Smit A.F."/>
            <person name="Pask A."/>
            <person name="Temple-Smith P."/>
            <person name="Batzer M.A."/>
            <person name="Walker J.A."/>
            <person name="Konkel M.K."/>
            <person name="Harris R.S."/>
            <person name="Whittington C.M."/>
            <person name="Wong E.S."/>
            <person name="Gemmell N.J."/>
            <person name="Buschiazzo E."/>
            <person name="Vargas Jentzsch I.M."/>
            <person name="Merkel A."/>
            <person name="Schmitz J."/>
            <person name="Zemann A."/>
            <person name="Churakov G."/>
            <person name="Kriegs J.O."/>
            <person name="Brosius J."/>
            <person name="Murchison E.P."/>
            <person name="Sachidanandam R."/>
            <person name="Smith C."/>
            <person name="Hannon G.J."/>
            <person name="Tsend-Ayush E."/>
            <person name="McMillan D."/>
            <person name="Attenborough R."/>
            <person name="Rens W."/>
            <person name="Ferguson-Smith M."/>
            <person name="Lefevre C.M."/>
            <person name="Sharp J.A."/>
            <person name="Nicholas K.R."/>
            <person name="Ray D.A."/>
            <person name="Kube M."/>
            <person name="Reinhardt R."/>
            <person name="Pringle T.H."/>
            <person name="Taylor J."/>
            <person name="Jones R.C."/>
            <person name="Nixon B."/>
            <person name="Dacheux J.L."/>
            <person name="Niwa H."/>
            <person name="Sekita Y."/>
            <person name="Huang X."/>
            <person name="Stark A."/>
            <person name="Kheradpour P."/>
            <person name="Kellis M."/>
            <person name="Flicek P."/>
            <person name="Chen Y."/>
            <person name="Webber C."/>
            <person name="Hardison R."/>
            <person name="Nelson J."/>
            <person name="Hallsworth-Pepin K."/>
            <person name="Delehaunty K."/>
            <person name="Markovic C."/>
            <person name="Minx P."/>
            <person name="Feng Y."/>
            <person name="Kremitzki C."/>
            <person name="Mitreva M."/>
            <person name="Glasscock J."/>
            <person name="Wylie T."/>
            <person name="Wohldmann P."/>
            <person name="Thiru P."/>
            <person name="Nhan M.N."/>
            <person name="Pohl C.S."/>
            <person name="Smith S.M."/>
            <person name="Hou S."/>
            <person name="Nefedov M."/>
            <person name="de Jong P.J."/>
            <person name="Renfree M.B."/>
            <person name="Mardis E.R."/>
            <person name="Wilson R.K."/>
        </authorList>
    </citation>
    <scope>NUCLEOTIDE SEQUENCE [LARGE SCALE GENOMIC DNA]</scope>
    <source>
        <strain evidence="3 4">Glennie</strain>
    </source>
</reference>
<evidence type="ECO:0000313" key="3">
    <source>
        <dbReference type="Ensembl" id="ENSOANP00000037956.1"/>
    </source>
</evidence>
<evidence type="ECO:0000259" key="2">
    <source>
        <dbReference type="SMART" id="SM00860"/>
    </source>
</evidence>
<proteinExistence type="predicted"/>
<reference evidence="3" key="2">
    <citation type="submission" date="2025-08" db="UniProtKB">
        <authorList>
            <consortium name="Ensembl"/>
        </authorList>
    </citation>
    <scope>IDENTIFICATION</scope>
    <source>
        <strain evidence="3">Glennie</strain>
    </source>
</reference>
<dbReference type="SUPFAM" id="SSF160631">
    <property type="entry name" value="SMI1/KNR4-like"/>
    <property type="match status" value="1"/>
</dbReference>
<dbReference type="GeneTree" id="ENSGT00390000018344"/>
<sequence length="302" mass="33843">MCLIPTATPINLSLVPPPAPRKLLVVMTESPLALPESSPGVTEVTFIEKEPAERHMIASWEQKNECSLPEDLKNFYLMTDGFHMTWSVKLDDNPMQLGCMMINDLSRLTKLSESSMYSLPNSPTLADLEDDTDEEASDDQPDKPHFDSRSLIFELDSCQGNGKVCLVYQRTKAAAAPNTAIWFLDRALYWHFLTDTFTAYYRLLVTHLGLPQWQYAFTSYGVSPQAKQWFNMFKPITYNTALLTEEADSFVNKLDPNKVFKSKNKTPVPKRKPILPPTGPQKGPLGPIAPKASSVSGNPARK</sequence>
<dbReference type="FunCoup" id="A0A6I8NAB3">
    <property type="interactions" value="741"/>
</dbReference>
<dbReference type="AlphaFoldDB" id="A0A6I8NAB3"/>
<dbReference type="InterPro" id="IPR037883">
    <property type="entry name" value="Knr4/Smi1-like_sf"/>
</dbReference>
<dbReference type="SMART" id="SM00860">
    <property type="entry name" value="SMI1_KNR4"/>
    <property type="match status" value="1"/>
</dbReference>
<dbReference type="OMA" id="WQFLAET"/>
<dbReference type="Ensembl" id="ENSOANT00000061203.1">
    <property type="protein sequence ID" value="ENSOANP00000037956.1"/>
    <property type="gene ID" value="ENSOANG00000004563.3"/>
</dbReference>
<reference evidence="3" key="3">
    <citation type="submission" date="2025-09" db="UniProtKB">
        <authorList>
            <consortium name="Ensembl"/>
        </authorList>
    </citation>
    <scope>IDENTIFICATION</scope>
    <source>
        <strain evidence="3">Glennie</strain>
    </source>
</reference>
<name>A0A6I8NAB3_ORNAN</name>
<feature type="compositionally biased region" description="Acidic residues" evidence="1">
    <location>
        <begin position="127"/>
        <end position="139"/>
    </location>
</feature>
<gene>
    <name evidence="3" type="primary">TPGS2</name>
</gene>
<evidence type="ECO:0000313" key="4">
    <source>
        <dbReference type="Proteomes" id="UP000002279"/>
    </source>
</evidence>
<accession>A0A6I8NAB3</accession>
<dbReference type="GO" id="GO:0061523">
    <property type="term" value="P:cilium disassembly"/>
    <property type="evidence" value="ECO:0007669"/>
    <property type="project" value="Ensembl"/>
</dbReference>
<dbReference type="InterPro" id="IPR018958">
    <property type="entry name" value="Knr4/Smi1-like_dom"/>
</dbReference>
<dbReference type="GO" id="GO:0046785">
    <property type="term" value="P:microtubule polymerization"/>
    <property type="evidence" value="ECO:0007669"/>
    <property type="project" value="Ensembl"/>
</dbReference>
<dbReference type="PANTHER" id="PTHR31854">
    <property type="entry name" value="TUBULIN POLYGLUTAMYLASE COMPLEX SUBUNIT 2"/>
    <property type="match status" value="1"/>
</dbReference>
<dbReference type="Pfam" id="PF09346">
    <property type="entry name" value="SMI1_KNR4"/>
    <property type="match status" value="1"/>
</dbReference>
<protein>
    <submittedName>
        <fullName evidence="3">Tubulin polyglutamylase complex subunit 2</fullName>
    </submittedName>
</protein>